<reference evidence="1 2" key="1">
    <citation type="journal article" date="2016" name="Nat. Commun.">
        <title>Thousands of microbial genomes shed light on interconnected biogeochemical processes in an aquifer system.</title>
        <authorList>
            <person name="Anantharaman K."/>
            <person name="Brown C.T."/>
            <person name="Hug L.A."/>
            <person name="Sharon I."/>
            <person name="Castelle C.J."/>
            <person name="Probst A.J."/>
            <person name="Thomas B.C."/>
            <person name="Singh A."/>
            <person name="Wilkins M.J."/>
            <person name="Karaoz U."/>
            <person name="Brodie E.L."/>
            <person name="Williams K.H."/>
            <person name="Hubbard S.S."/>
            <person name="Banfield J.F."/>
        </authorList>
    </citation>
    <scope>NUCLEOTIDE SEQUENCE [LARGE SCALE GENOMIC DNA]</scope>
</reference>
<dbReference type="AlphaFoldDB" id="A0A1G1ZTP9"/>
<organism evidence="1 2">
    <name type="scientific">Candidatus Harrisonbacteria bacterium RIFCSPLOWO2_02_FULL_41_13b</name>
    <dbReference type="NCBI Taxonomy" id="1798409"/>
    <lineage>
        <taxon>Bacteria</taxon>
        <taxon>Candidatus Harrisoniibacteriota</taxon>
    </lineage>
</organism>
<accession>A0A1G1ZTP9</accession>
<gene>
    <name evidence="1" type="ORF">A3I24_02135</name>
</gene>
<evidence type="ECO:0000313" key="1">
    <source>
        <dbReference type="EMBL" id="OGY67944.1"/>
    </source>
</evidence>
<sequence>MKFRKFADLMVKVGFQEDEPIAPVFTLTKQDLQQSVFRTGLTKVAGNYHVVSIWSQGGSVAFWAKEEKSGNSLFSFHKEEVDFLAKKNKFKKT</sequence>
<protein>
    <submittedName>
        <fullName evidence="1">Uncharacterized protein</fullName>
    </submittedName>
</protein>
<name>A0A1G1ZTP9_9BACT</name>
<comment type="caution">
    <text evidence="1">The sequence shown here is derived from an EMBL/GenBank/DDBJ whole genome shotgun (WGS) entry which is preliminary data.</text>
</comment>
<dbReference type="STRING" id="1798409.A3I24_02135"/>
<dbReference type="EMBL" id="MHJL01000011">
    <property type="protein sequence ID" value="OGY67944.1"/>
    <property type="molecule type" value="Genomic_DNA"/>
</dbReference>
<proteinExistence type="predicted"/>
<dbReference type="Proteomes" id="UP000177690">
    <property type="component" value="Unassembled WGS sequence"/>
</dbReference>
<evidence type="ECO:0000313" key="2">
    <source>
        <dbReference type="Proteomes" id="UP000177690"/>
    </source>
</evidence>